<reference evidence="9 10" key="1">
    <citation type="submission" date="2017-03" db="EMBL/GenBank/DDBJ databases">
        <title>Genome analysis of strain PAMC 26510.</title>
        <authorList>
            <person name="Oh H.-M."/>
            <person name="Yang J.-A."/>
        </authorList>
    </citation>
    <scope>NUCLEOTIDE SEQUENCE [LARGE SCALE GENOMIC DNA]</scope>
    <source>
        <strain evidence="9 10">PAMC 26510</strain>
    </source>
</reference>
<dbReference type="GO" id="GO:0044027">
    <property type="term" value="P:negative regulation of gene expression via chromosomal CpG island methylation"/>
    <property type="evidence" value="ECO:0007669"/>
    <property type="project" value="TreeGrafter"/>
</dbReference>
<sequence>MRRADRLVRIHAMELKATSTRASLFPDVNVGDSYRAPARAATPPADRPVFLEFFAGSGLVAQGLKNVFRPVWANDNCAKKADVYAHNHGPRYFHLDSIANVKGKHLPTADMAWASFPCQDLSLAGLLSGIDGKRSGLVWEWLRVIDETRHRPPVLVAENVVGLLSADNGSHYRTLHAALVSRGYRVGAMVLDAERWVPQSRPRVFVVAVDERVKLPAGLLSDGPTWAQPDIVCKVADGLEKWVWWKMPEPSRRKVSLSDIIEWDAPFSDPVSDKRNIALLSERHAEKLRQVSEHRHFAAPGYKRTRDGKQVLELRFDSIAGCLRTPSGGSSRQLLVIAEGKRVHSRLLTARETARLMGAPDSYWLPQAYNDAYKAMGDAVAAPVARWLGKKLLEPLAIASRIHVRSKT</sequence>
<comment type="catalytic activity">
    <reaction evidence="6">
        <text>a 2'-deoxycytidine in DNA + S-adenosyl-L-methionine = a 5-methyl-2'-deoxycytidine in DNA + S-adenosyl-L-homocysteine + H(+)</text>
        <dbReference type="Rhea" id="RHEA:13681"/>
        <dbReference type="Rhea" id="RHEA-COMP:11369"/>
        <dbReference type="Rhea" id="RHEA-COMP:11370"/>
        <dbReference type="ChEBI" id="CHEBI:15378"/>
        <dbReference type="ChEBI" id="CHEBI:57856"/>
        <dbReference type="ChEBI" id="CHEBI:59789"/>
        <dbReference type="ChEBI" id="CHEBI:85452"/>
        <dbReference type="ChEBI" id="CHEBI:85454"/>
        <dbReference type="EC" id="2.1.1.37"/>
    </reaction>
</comment>
<dbReference type="Pfam" id="PF00145">
    <property type="entry name" value="DNA_methylase"/>
    <property type="match status" value="1"/>
</dbReference>
<protein>
    <recommendedName>
        <fullName evidence="1">DNA (cytosine-5-)-methyltransferase</fullName>
        <ecNumber evidence="1">2.1.1.37</ecNumber>
    </recommendedName>
</protein>
<keyword evidence="4 7" id="KW-0949">S-adenosyl-L-methionine</keyword>
<evidence type="ECO:0000313" key="9">
    <source>
        <dbReference type="EMBL" id="OTP75957.1"/>
    </source>
</evidence>
<name>A0A242MX01_CABSO</name>
<dbReference type="AlphaFoldDB" id="A0A242MX01"/>
<dbReference type="Gene3D" id="3.90.120.10">
    <property type="entry name" value="DNA Methylase, subunit A, domain 2"/>
    <property type="match status" value="1"/>
</dbReference>
<dbReference type="PANTHER" id="PTHR10629:SF52">
    <property type="entry name" value="DNA (CYTOSINE-5)-METHYLTRANSFERASE 1"/>
    <property type="match status" value="1"/>
</dbReference>
<dbReference type="PANTHER" id="PTHR10629">
    <property type="entry name" value="CYTOSINE-SPECIFIC METHYLTRANSFERASE"/>
    <property type="match status" value="1"/>
</dbReference>
<dbReference type="InterPro" id="IPR029063">
    <property type="entry name" value="SAM-dependent_MTases_sf"/>
</dbReference>
<dbReference type="PRINTS" id="PR00105">
    <property type="entry name" value="C5METTRFRASE"/>
</dbReference>
<keyword evidence="2 7" id="KW-0489">Methyltransferase</keyword>
<evidence type="ECO:0000256" key="7">
    <source>
        <dbReference type="PROSITE-ProRule" id="PRU01016"/>
    </source>
</evidence>
<gene>
    <name evidence="9" type="ORF">PAMC26510_12505</name>
</gene>
<dbReference type="Proteomes" id="UP000194546">
    <property type="component" value="Unassembled WGS sequence"/>
</dbReference>
<proteinExistence type="inferred from homology"/>
<dbReference type="GO" id="GO:0003677">
    <property type="term" value="F:DNA binding"/>
    <property type="evidence" value="ECO:0007669"/>
    <property type="project" value="TreeGrafter"/>
</dbReference>
<dbReference type="InterPro" id="IPR001525">
    <property type="entry name" value="C5_MeTfrase"/>
</dbReference>
<evidence type="ECO:0000256" key="8">
    <source>
        <dbReference type="RuleBase" id="RU000416"/>
    </source>
</evidence>
<organism evidence="9 10">
    <name type="scientific">Caballeronia sordidicola</name>
    <name type="common">Burkholderia sordidicola</name>
    <dbReference type="NCBI Taxonomy" id="196367"/>
    <lineage>
        <taxon>Bacteria</taxon>
        <taxon>Pseudomonadati</taxon>
        <taxon>Pseudomonadota</taxon>
        <taxon>Betaproteobacteria</taxon>
        <taxon>Burkholderiales</taxon>
        <taxon>Burkholderiaceae</taxon>
        <taxon>Caballeronia</taxon>
    </lineage>
</organism>
<dbReference type="Gene3D" id="3.40.50.150">
    <property type="entry name" value="Vaccinia Virus protein VP39"/>
    <property type="match status" value="1"/>
</dbReference>
<keyword evidence="5" id="KW-0680">Restriction system</keyword>
<dbReference type="GO" id="GO:0009307">
    <property type="term" value="P:DNA restriction-modification system"/>
    <property type="evidence" value="ECO:0007669"/>
    <property type="project" value="UniProtKB-KW"/>
</dbReference>
<dbReference type="GO" id="GO:0032259">
    <property type="term" value="P:methylation"/>
    <property type="evidence" value="ECO:0007669"/>
    <property type="project" value="UniProtKB-KW"/>
</dbReference>
<evidence type="ECO:0000256" key="6">
    <source>
        <dbReference type="ARBA" id="ARBA00047422"/>
    </source>
</evidence>
<evidence type="ECO:0000256" key="3">
    <source>
        <dbReference type="ARBA" id="ARBA00022679"/>
    </source>
</evidence>
<comment type="caution">
    <text evidence="9">The sequence shown here is derived from an EMBL/GenBank/DDBJ whole genome shotgun (WGS) entry which is preliminary data.</text>
</comment>
<evidence type="ECO:0000256" key="5">
    <source>
        <dbReference type="ARBA" id="ARBA00022747"/>
    </source>
</evidence>
<evidence type="ECO:0000256" key="4">
    <source>
        <dbReference type="ARBA" id="ARBA00022691"/>
    </source>
</evidence>
<dbReference type="PROSITE" id="PS51679">
    <property type="entry name" value="SAM_MT_C5"/>
    <property type="match status" value="1"/>
</dbReference>
<comment type="similarity">
    <text evidence="7 8">Belongs to the class I-like SAM-binding methyltransferase superfamily. C5-methyltransferase family.</text>
</comment>
<dbReference type="InterPro" id="IPR050390">
    <property type="entry name" value="C5-Methyltransferase"/>
</dbReference>
<dbReference type="GO" id="GO:0003886">
    <property type="term" value="F:DNA (cytosine-5-)-methyltransferase activity"/>
    <property type="evidence" value="ECO:0007669"/>
    <property type="project" value="UniProtKB-EC"/>
</dbReference>
<accession>A0A242MX01</accession>
<keyword evidence="3 7" id="KW-0808">Transferase</keyword>
<evidence type="ECO:0000256" key="1">
    <source>
        <dbReference type="ARBA" id="ARBA00011975"/>
    </source>
</evidence>
<dbReference type="EC" id="2.1.1.37" evidence="1"/>
<dbReference type="EMBL" id="NBTY01000066">
    <property type="protein sequence ID" value="OTP75957.1"/>
    <property type="molecule type" value="Genomic_DNA"/>
</dbReference>
<feature type="active site" evidence="7">
    <location>
        <position position="118"/>
    </location>
</feature>
<evidence type="ECO:0000256" key="2">
    <source>
        <dbReference type="ARBA" id="ARBA00022603"/>
    </source>
</evidence>
<evidence type="ECO:0000313" key="10">
    <source>
        <dbReference type="Proteomes" id="UP000194546"/>
    </source>
</evidence>
<dbReference type="SUPFAM" id="SSF53335">
    <property type="entry name" value="S-adenosyl-L-methionine-dependent methyltransferases"/>
    <property type="match status" value="1"/>
</dbReference>
<dbReference type="NCBIfam" id="TIGR00675">
    <property type="entry name" value="dcm"/>
    <property type="match status" value="1"/>
</dbReference>